<keyword evidence="5" id="KW-1185">Reference proteome</keyword>
<proteinExistence type="predicted"/>
<gene>
    <name evidence="4" type="ORF">ACFPM8_10520</name>
</gene>
<dbReference type="Pfam" id="PF01464">
    <property type="entry name" value="SLT"/>
    <property type="match status" value="1"/>
</dbReference>
<feature type="transmembrane region" description="Helical" evidence="2">
    <location>
        <begin position="36"/>
        <end position="63"/>
    </location>
</feature>
<dbReference type="InterPro" id="IPR008258">
    <property type="entry name" value="Transglycosylase_SLT_dom_1"/>
</dbReference>
<evidence type="ECO:0000259" key="3">
    <source>
        <dbReference type="Pfam" id="PF01464"/>
    </source>
</evidence>
<organism evidence="4 5">
    <name type="scientific">Paraherbaspirillum soli</name>
    <dbReference type="NCBI Taxonomy" id="631222"/>
    <lineage>
        <taxon>Bacteria</taxon>
        <taxon>Pseudomonadati</taxon>
        <taxon>Pseudomonadota</taxon>
        <taxon>Betaproteobacteria</taxon>
        <taxon>Burkholderiales</taxon>
        <taxon>Oxalobacteraceae</taxon>
        <taxon>Paraherbaspirillum</taxon>
    </lineage>
</organism>
<feature type="compositionally biased region" description="Low complexity" evidence="1">
    <location>
        <begin position="296"/>
        <end position="309"/>
    </location>
</feature>
<sequence length="309" mass="32523">MLARSIKALPGGTTFAYSKQFKAHSANWASVTGNSISGFIAATRITVLLTALLAIATVAAVLLKPSVVDQLKTTSLFASTQNVTPAVNSQPDLQAQKQVNPTSAADTTRPAQLVALSDKVIKPVDNSRQQQWVTSWLSKRYRVAGDATNVFVSTAYKTARETKLDPLLILAVMAIESGLNPFAESPVGAQGLMQVMSKVHEEKFENLGGIKAALTPAANIKVGSMILKDYVTQGGSVEAGLKRYVGAAAFANDGGYGSKVLAEYRRLQEVATGKKVPLAGNITTPMATPKSRPLQAASPADANRAPAEA</sequence>
<name>A0ABW0MAX5_9BURK</name>
<dbReference type="EMBL" id="JBHSMT010000014">
    <property type="protein sequence ID" value="MFC5474392.1"/>
    <property type="molecule type" value="Genomic_DNA"/>
</dbReference>
<keyword evidence="2" id="KW-0472">Membrane</keyword>
<comment type="caution">
    <text evidence="4">The sequence shown here is derived from an EMBL/GenBank/DDBJ whole genome shotgun (WGS) entry which is preliminary data.</text>
</comment>
<keyword evidence="2" id="KW-1133">Transmembrane helix</keyword>
<evidence type="ECO:0000313" key="4">
    <source>
        <dbReference type="EMBL" id="MFC5474392.1"/>
    </source>
</evidence>
<evidence type="ECO:0000256" key="2">
    <source>
        <dbReference type="SAM" id="Phobius"/>
    </source>
</evidence>
<dbReference type="InterPro" id="IPR023346">
    <property type="entry name" value="Lysozyme-like_dom_sf"/>
</dbReference>
<accession>A0ABW0MAX5</accession>
<keyword evidence="2" id="KW-0812">Transmembrane</keyword>
<feature type="region of interest" description="Disordered" evidence="1">
    <location>
        <begin position="281"/>
        <end position="309"/>
    </location>
</feature>
<feature type="domain" description="Transglycosylase SLT" evidence="3">
    <location>
        <begin position="157"/>
        <end position="239"/>
    </location>
</feature>
<dbReference type="Proteomes" id="UP001596045">
    <property type="component" value="Unassembled WGS sequence"/>
</dbReference>
<evidence type="ECO:0000256" key="1">
    <source>
        <dbReference type="SAM" id="MobiDB-lite"/>
    </source>
</evidence>
<protein>
    <submittedName>
        <fullName evidence="4">Transglycosylase SLT domain-containing protein</fullName>
    </submittedName>
</protein>
<dbReference type="RefSeq" id="WP_378997496.1">
    <property type="nucleotide sequence ID" value="NZ_JBHSMT010000014.1"/>
</dbReference>
<reference evidence="5" key="1">
    <citation type="journal article" date="2019" name="Int. J. Syst. Evol. Microbiol.">
        <title>The Global Catalogue of Microorganisms (GCM) 10K type strain sequencing project: providing services to taxonomists for standard genome sequencing and annotation.</title>
        <authorList>
            <consortium name="The Broad Institute Genomics Platform"/>
            <consortium name="The Broad Institute Genome Sequencing Center for Infectious Disease"/>
            <person name="Wu L."/>
            <person name="Ma J."/>
        </authorList>
    </citation>
    <scope>NUCLEOTIDE SEQUENCE [LARGE SCALE GENOMIC DNA]</scope>
    <source>
        <strain evidence="5">JCM 17066</strain>
    </source>
</reference>
<evidence type="ECO:0000313" key="5">
    <source>
        <dbReference type="Proteomes" id="UP001596045"/>
    </source>
</evidence>
<dbReference type="SUPFAM" id="SSF53955">
    <property type="entry name" value="Lysozyme-like"/>
    <property type="match status" value="1"/>
</dbReference>
<dbReference type="Gene3D" id="1.10.530.10">
    <property type="match status" value="1"/>
</dbReference>